<dbReference type="InterPro" id="IPR014718">
    <property type="entry name" value="GH-type_carb-bd"/>
</dbReference>
<keyword evidence="6" id="KW-1185">Reference proteome</keyword>
<dbReference type="Pfam" id="PF00723">
    <property type="entry name" value="Glyco_hydro_15"/>
    <property type="match status" value="1"/>
</dbReference>
<dbReference type="GO" id="GO:0005975">
    <property type="term" value="P:carbohydrate metabolic process"/>
    <property type="evidence" value="ECO:0007669"/>
    <property type="project" value="InterPro"/>
</dbReference>
<evidence type="ECO:0000259" key="4">
    <source>
        <dbReference type="Pfam" id="PF09985"/>
    </source>
</evidence>
<dbReference type="GO" id="GO:0030246">
    <property type="term" value="F:carbohydrate binding"/>
    <property type="evidence" value="ECO:0007669"/>
    <property type="project" value="InterPro"/>
</dbReference>
<feature type="domain" description="Glucodextranase-like C-terminal" evidence="4">
    <location>
        <begin position="897"/>
        <end position="1105"/>
    </location>
</feature>
<sequence>MTPPLPAHSPVRRAGLGLLCALALVAASAPAHADTTGTTATGPGAASYYDLARKDCLGTARDTTSKVWYTVADGVLSDVYEPTVDNTNVSTLQYVVTDGSSFTDLQTRDMTYTVAADPTGMACTITSTDKAHGFRLTTEYVTDPARDTVLMHTVLSAVPGSGTNLSALHVYARLDAHVNGTGGGGTDNAGGNTGVVDPSGVPVVTNTLTSTEAVNRDYAVPTSMALTATSAGPASVGYAGTASDGLTQLDSTHALTPTTSAADGHIIATEDVTPRTHGSAPADFTLALGFGRTQAQAVSTAKASLVLPFQAVEQLYLGTWRIYDSTLKAPPAHVAGVPEQSVRSTYYLDANVLKSSEDKTYPGAIVASLASPWGQAVNAGTYVNGKAVYFGSYREVFSRDLYEAFTGLLADGDTATARAATLFLLTKQQLPTGEIPRNSLVNGKAAPDTGGDQLDETAYPILMAYESGLGGDTSLWTEHIKPAADFLVAHGPSFGVERWEEQSGYSPSTIAAEIAGLTAAAAIATVHGDKADAALYQAAADDFQRNVKNWTVTSTGSQSSSPYFTRLSKTGDPNAADTYSLSNGAPSVDQRDVIDGGFQELVRLGELSPSDATFQNSLTVLDDTLSVSTPSGTGYYRYGDGAGLGSADGYGDCSTTNSQTSCTTAGEPWPTTDTGTGHLWPVLSGERAESAIAEDDPSTASSLLQFMINSASGEGLVPEQVWEDPNLAASPYGSDPTTASIGFVDGQAAGSASPLTWAQAQELRLIVDLGSGKDVDTPQLTTQRYVAHAAPGAATVTLTSPTSAATIEGGSTTVTGTTTAGAQVTIESQDTDTGAAAQTVTTTADSTGAFSAAVPIGFGTDVISVSATAAGATGFAQTSVVGDVVGGTTVLDVTHTGNHDGPGTYQYPTASAFVAGSFDIDRFQVITADSTVYLRLTLADLTPTFGATMGAQLLDYYIHDPSATATSTAAAYASRNYTIAPADAWSQRIEVQGFASPVWQDASGNAVGTPSAVVASTVADTITVALPESEFGTPTSGWTFTIALTGQDGYSSDEARAFTTTPGDYSFGVCASGGTAAICSVDPNTVPKVMDTITPAGVSQATELDPTLGPVVLQGVTVP</sequence>
<dbReference type="Pfam" id="PF09985">
    <property type="entry name" value="Glucodextran_C"/>
    <property type="match status" value="1"/>
</dbReference>
<dbReference type="AlphaFoldDB" id="A0A941IPI2"/>
<dbReference type="GO" id="GO:0016757">
    <property type="term" value="F:glycosyltransferase activity"/>
    <property type="evidence" value="ECO:0007669"/>
    <property type="project" value="UniProtKB-ARBA"/>
</dbReference>
<dbReference type="Proteomes" id="UP000675781">
    <property type="component" value="Unassembled WGS sequence"/>
</dbReference>
<evidence type="ECO:0000313" key="6">
    <source>
        <dbReference type="Proteomes" id="UP000675781"/>
    </source>
</evidence>
<dbReference type="InterPro" id="IPR011613">
    <property type="entry name" value="GH15-like"/>
</dbReference>
<evidence type="ECO:0000256" key="1">
    <source>
        <dbReference type="SAM" id="SignalP"/>
    </source>
</evidence>
<name>A0A941IPI2_9ACTN</name>
<accession>A0A941IPI2</accession>
<comment type="caution">
    <text evidence="5">The sequence shown here is derived from an EMBL/GenBank/DDBJ whole genome shotgun (WGS) entry which is preliminary data.</text>
</comment>
<evidence type="ECO:0000313" key="5">
    <source>
        <dbReference type="EMBL" id="MBR7836565.1"/>
    </source>
</evidence>
<gene>
    <name evidence="5" type="ORF">KDL01_25020</name>
</gene>
<dbReference type="CDD" id="cd09626">
    <property type="entry name" value="DOMON_glucodextranase_like"/>
    <property type="match status" value="1"/>
</dbReference>
<proteinExistence type="predicted"/>
<evidence type="ECO:0000259" key="3">
    <source>
        <dbReference type="Pfam" id="PF09137"/>
    </source>
</evidence>
<dbReference type="PANTHER" id="PTHR31616">
    <property type="entry name" value="TREHALASE"/>
    <property type="match status" value="1"/>
</dbReference>
<dbReference type="SUPFAM" id="SSF48208">
    <property type="entry name" value="Six-hairpin glycosidases"/>
    <property type="match status" value="1"/>
</dbReference>
<dbReference type="EMBL" id="JAGSOG010000149">
    <property type="protein sequence ID" value="MBR7836565.1"/>
    <property type="molecule type" value="Genomic_DNA"/>
</dbReference>
<dbReference type="SUPFAM" id="SSF49344">
    <property type="entry name" value="CBD9-like"/>
    <property type="match status" value="1"/>
</dbReference>
<protein>
    <submittedName>
        <fullName evidence="5">Glucan 1,4-alpha-glucosidase</fullName>
    </submittedName>
</protein>
<dbReference type="SUPFAM" id="SSF74650">
    <property type="entry name" value="Galactose mutarotase-like"/>
    <property type="match status" value="1"/>
</dbReference>
<feature type="domain" description="GH15-like" evidence="2">
    <location>
        <begin position="343"/>
        <end position="765"/>
    </location>
</feature>
<reference evidence="5" key="1">
    <citation type="submission" date="2021-04" db="EMBL/GenBank/DDBJ databases">
        <title>Genome based classification of Actinospica acidithermotolerans sp. nov., an actinobacterium isolated from an Indonesian hot spring.</title>
        <authorList>
            <person name="Kusuma A.B."/>
            <person name="Putra K.E."/>
            <person name="Nafisah S."/>
            <person name="Loh J."/>
            <person name="Nouioui I."/>
            <person name="Goodfellow M."/>
        </authorList>
    </citation>
    <scope>NUCLEOTIDE SEQUENCE</scope>
    <source>
        <strain evidence="5">CSCA 57</strain>
    </source>
</reference>
<dbReference type="InterPro" id="IPR012341">
    <property type="entry name" value="6hp_glycosidase-like_sf"/>
</dbReference>
<dbReference type="PANTHER" id="PTHR31616:SF0">
    <property type="entry name" value="GLUCAN 1,4-ALPHA-GLUCOSIDASE"/>
    <property type="match status" value="1"/>
</dbReference>
<dbReference type="Gene3D" id="1.50.10.10">
    <property type="match status" value="1"/>
</dbReference>
<dbReference type="Gene3D" id="2.70.98.10">
    <property type="match status" value="1"/>
</dbReference>
<keyword evidence="1" id="KW-0732">Signal</keyword>
<dbReference type="GO" id="GO:0004553">
    <property type="term" value="F:hydrolase activity, hydrolyzing O-glycosyl compounds"/>
    <property type="evidence" value="ECO:0007669"/>
    <property type="project" value="TreeGrafter"/>
</dbReference>
<dbReference type="InterPro" id="IPR011013">
    <property type="entry name" value="Gal_mutarotase_sf_dom"/>
</dbReference>
<feature type="signal peptide" evidence="1">
    <location>
        <begin position="1"/>
        <end position="33"/>
    </location>
</feature>
<dbReference type="Gene3D" id="2.60.40.1190">
    <property type="match status" value="1"/>
</dbReference>
<dbReference type="Pfam" id="PF09137">
    <property type="entry name" value="Glucodextran_N"/>
    <property type="match status" value="1"/>
</dbReference>
<dbReference type="InterPro" id="IPR015220">
    <property type="entry name" value="Glucodextranase_N"/>
</dbReference>
<dbReference type="InterPro" id="IPR008928">
    <property type="entry name" value="6-hairpin_glycosidase_sf"/>
</dbReference>
<evidence type="ECO:0000259" key="2">
    <source>
        <dbReference type="Pfam" id="PF00723"/>
    </source>
</evidence>
<dbReference type="InterPro" id="IPR019248">
    <property type="entry name" value="Glucodextran_C"/>
</dbReference>
<feature type="chain" id="PRO_5037887927" evidence="1">
    <location>
        <begin position="34"/>
        <end position="1119"/>
    </location>
</feature>
<feature type="domain" description="Glucodextranase N-terminal" evidence="3">
    <location>
        <begin position="42"/>
        <end position="324"/>
    </location>
</feature>
<organism evidence="5 6">
    <name type="scientific">Actinospica durhamensis</name>
    <dbReference type="NCBI Taxonomy" id="1508375"/>
    <lineage>
        <taxon>Bacteria</taxon>
        <taxon>Bacillati</taxon>
        <taxon>Actinomycetota</taxon>
        <taxon>Actinomycetes</taxon>
        <taxon>Catenulisporales</taxon>
        <taxon>Actinospicaceae</taxon>
        <taxon>Actinospica</taxon>
    </lineage>
</organism>